<dbReference type="AlphaFoldDB" id="A0A015TWM4"/>
<accession>A0A015TWM4</accession>
<organism evidence="1 2">
    <name type="scientific">Bacteroides fragilis str. 3988T(B)14</name>
    <dbReference type="NCBI Taxonomy" id="1339315"/>
    <lineage>
        <taxon>Bacteria</taxon>
        <taxon>Pseudomonadati</taxon>
        <taxon>Bacteroidota</taxon>
        <taxon>Bacteroidia</taxon>
        <taxon>Bacteroidales</taxon>
        <taxon>Bacteroidaceae</taxon>
        <taxon>Bacteroides</taxon>
    </lineage>
</organism>
<sequence>MTSISENLFCALPDMLAHKKHTDKISKVNMFFMGIFVIQSK</sequence>
<dbReference type="EMBL" id="JGCY01000246">
    <property type="protein sequence ID" value="EXY75186.1"/>
    <property type="molecule type" value="Genomic_DNA"/>
</dbReference>
<evidence type="ECO:0000313" key="1">
    <source>
        <dbReference type="EMBL" id="EXY75186.1"/>
    </source>
</evidence>
<dbReference type="Proteomes" id="UP000020529">
    <property type="component" value="Unassembled WGS sequence"/>
</dbReference>
<dbReference type="PATRIC" id="fig|1339315.3.peg.1805"/>
<gene>
    <name evidence="1" type="ORF">M124_1008</name>
</gene>
<evidence type="ECO:0000313" key="2">
    <source>
        <dbReference type="Proteomes" id="UP000020529"/>
    </source>
</evidence>
<reference evidence="1 2" key="1">
    <citation type="submission" date="2014-02" db="EMBL/GenBank/DDBJ databases">
        <authorList>
            <person name="Sears C."/>
            <person name="Carroll K."/>
            <person name="Sack B.R."/>
            <person name="Qadri F."/>
            <person name="Myers L.L."/>
            <person name="Chung G.-T."/>
            <person name="Escheverria P."/>
            <person name="Fraser C.M."/>
            <person name="Sadzewicz L."/>
            <person name="Shefchek K.A."/>
            <person name="Tallon L."/>
            <person name="Das S.P."/>
            <person name="Daugherty S."/>
            <person name="Mongodin E.F."/>
        </authorList>
    </citation>
    <scope>NUCLEOTIDE SEQUENCE [LARGE SCALE GENOMIC DNA]</scope>
    <source>
        <strain evidence="2">3988T(B)14</strain>
    </source>
</reference>
<comment type="caution">
    <text evidence="1">The sequence shown here is derived from an EMBL/GenBank/DDBJ whole genome shotgun (WGS) entry which is preliminary data.</text>
</comment>
<name>A0A015TWM4_BACFG</name>
<proteinExistence type="predicted"/>
<protein>
    <submittedName>
        <fullName evidence="1">Uncharacterized protein</fullName>
    </submittedName>
</protein>